<organism evidence="1 2">
    <name type="scientific">Boletus reticuloceps</name>
    <dbReference type="NCBI Taxonomy" id="495285"/>
    <lineage>
        <taxon>Eukaryota</taxon>
        <taxon>Fungi</taxon>
        <taxon>Dikarya</taxon>
        <taxon>Basidiomycota</taxon>
        <taxon>Agaricomycotina</taxon>
        <taxon>Agaricomycetes</taxon>
        <taxon>Agaricomycetidae</taxon>
        <taxon>Boletales</taxon>
        <taxon>Boletineae</taxon>
        <taxon>Boletaceae</taxon>
        <taxon>Boletoideae</taxon>
        <taxon>Boletus</taxon>
    </lineage>
</organism>
<reference evidence="1" key="1">
    <citation type="submission" date="2021-03" db="EMBL/GenBank/DDBJ databases">
        <title>Evolutionary innovations through gain and loss of genes in the ectomycorrhizal Boletales.</title>
        <authorList>
            <person name="Wu G."/>
            <person name="Miyauchi S."/>
            <person name="Morin E."/>
            <person name="Yang Z.-L."/>
            <person name="Xu J."/>
            <person name="Martin F.M."/>
        </authorList>
    </citation>
    <scope>NUCLEOTIDE SEQUENCE</scope>
    <source>
        <strain evidence="1">BR01</strain>
    </source>
</reference>
<protein>
    <submittedName>
        <fullName evidence="1">Uncharacterized protein</fullName>
    </submittedName>
</protein>
<name>A0A8I3A8T6_9AGAM</name>
<dbReference type="InterPro" id="IPR011990">
    <property type="entry name" value="TPR-like_helical_dom_sf"/>
</dbReference>
<dbReference type="Gene3D" id="1.25.40.10">
    <property type="entry name" value="Tetratricopeptide repeat domain"/>
    <property type="match status" value="1"/>
</dbReference>
<dbReference type="Proteomes" id="UP000683000">
    <property type="component" value="Unassembled WGS sequence"/>
</dbReference>
<sequence>MLPRSRSLLRPSRTARSSLALPRRYYQSQESRPTPQGQFIQDQFVTSAGVAINLFTRFVKFSLLGGLGLGFTAWTIFEGTHLWVESVELASDQDDETRRWEWHQDAERWTGGEHGGTDPALGFRARHLLRGSWMAENWGIGSTTFSDNGGIGGRNAVEARLDFAQNYLDTTIKIAETRITSAKLRPQTINELFLRHGAILERIGTKEALFEARSKYERIWAGLPGKGPDAARIAVKLGDLNFRLGDSNDALAWWTRSLSLSQGTQQTEGAVIPTISQSAPSSPSAQRTLTTALVSLSAYYSTSGQLQQARQLQETALEVLRSIPSSPNISSASPPQMLHSLYLLHRSSLISIHLAEVLYALRSPQKSSFDYLTRAAESSERVALALTGLPFNPPHAEGSGVHTPAPDATILPLFAKSHAMQKPATGLLRDARRTAAGGVELDGNSLRARR</sequence>
<dbReference type="SUPFAM" id="SSF48452">
    <property type="entry name" value="TPR-like"/>
    <property type="match status" value="1"/>
</dbReference>
<evidence type="ECO:0000313" key="2">
    <source>
        <dbReference type="Proteomes" id="UP000683000"/>
    </source>
</evidence>
<dbReference type="EMBL" id="JAGFBS010000012">
    <property type="protein sequence ID" value="KAG6376141.1"/>
    <property type="molecule type" value="Genomic_DNA"/>
</dbReference>
<dbReference type="AlphaFoldDB" id="A0A8I3A8T6"/>
<evidence type="ECO:0000313" key="1">
    <source>
        <dbReference type="EMBL" id="KAG6376141.1"/>
    </source>
</evidence>
<dbReference type="OrthoDB" id="2524554at2759"/>
<accession>A0A8I3A8T6</accession>
<comment type="caution">
    <text evidence="1">The sequence shown here is derived from an EMBL/GenBank/DDBJ whole genome shotgun (WGS) entry which is preliminary data.</text>
</comment>
<keyword evidence="2" id="KW-1185">Reference proteome</keyword>
<proteinExistence type="predicted"/>
<gene>
    <name evidence="1" type="ORF">JVT61DRAFT_2115</name>
</gene>